<proteinExistence type="predicted"/>
<keyword evidence="2" id="KW-1133">Transmembrane helix</keyword>
<keyword evidence="3" id="KW-0732">Signal</keyword>
<feature type="compositionally biased region" description="Gly residues" evidence="1">
    <location>
        <begin position="212"/>
        <end position="224"/>
    </location>
</feature>
<reference evidence="4 5" key="1">
    <citation type="journal article" date="2019" name="Int. J. Syst. Evol. Microbiol.">
        <title>The Global Catalogue of Microorganisms (GCM) 10K type strain sequencing project: providing services to taxonomists for standard genome sequencing and annotation.</title>
        <authorList>
            <consortium name="The Broad Institute Genomics Platform"/>
            <consortium name="The Broad Institute Genome Sequencing Center for Infectious Disease"/>
            <person name="Wu L."/>
            <person name="Ma J."/>
        </authorList>
    </citation>
    <scope>NUCLEOTIDE SEQUENCE [LARGE SCALE GENOMIC DNA]</scope>
    <source>
        <strain evidence="4 5">JCM 15478</strain>
    </source>
</reference>
<feature type="region of interest" description="Disordered" evidence="1">
    <location>
        <begin position="26"/>
        <end position="64"/>
    </location>
</feature>
<dbReference type="NCBIfam" id="TIGR01167">
    <property type="entry name" value="LPXTG_anchor"/>
    <property type="match status" value="1"/>
</dbReference>
<feature type="transmembrane region" description="Helical" evidence="2">
    <location>
        <begin position="257"/>
        <end position="278"/>
    </location>
</feature>
<evidence type="ECO:0000313" key="4">
    <source>
        <dbReference type="EMBL" id="GAA2069485.1"/>
    </source>
</evidence>
<protein>
    <submittedName>
        <fullName evidence="4">LAETG motif-containing sortase-dependent surface protein</fullName>
    </submittedName>
</protein>
<name>A0ABN2VQI3_9ACTN</name>
<feature type="region of interest" description="Disordered" evidence="1">
    <location>
        <begin position="207"/>
        <end position="255"/>
    </location>
</feature>
<keyword evidence="2" id="KW-0472">Membrane</keyword>
<sequence>MKHRRTSAAVALAAAITPLTLLAAATAAHAADGRSPSPSPSTSSSPSEPAPEPTPESCKNGPASKVKLSLKGVPEKIEAGGGWHEFSLGVSNKSDSPLGQVEATVNASNGEGSENGDLFKYAWLEFWDAEKGEWLDLEEEGRNDIRDTGMIFGFTDLDGKDSVTLKFRMRIDAEATPGDSYAYGGARYTDPDENCTDGTITPSSTFEVLAPGAGGDSSDGNGNGGDDRPEGGAAPQGGKEEQASTEHLAKTGSSTEVTGIAVAGGLALLAGAGTVYAVRRRKGGSAAA</sequence>
<evidence type="ECO:0000256" key="1">
    <source>
        <dbReference type="SAM" id="MobiDB-lite"/>
    </source>
</evidence>
<feature type="signal peptide" evidence="3">
    <location>
        <begin position="1"/>
        <end position="30"/>
    </location>
</feature>
<organism evidence="4 5">
    <name type="scientific">Streptomyces albiaxialis</name>
    <dbReference type="NCBI Taxonomy" id="329523"/>
    <lineage>
        <taxon>Bacteria</taxon>
        <taxon>Bacillati</taxon>
        <taxon>Actinomycetota</taxon>
        <taxon>Actinomycetes</taxon>
        <taxon>Kitasatosporales</taxon>
        <taxon>Streptomycetaceae</taxon>
        <taxon>Streptomyces</taxon>
    </lineage>
</organism>
<dbReference type="EMBL" id="BAAAPE010000005">
    <property type="protein sequence ID" value="GAA2069485.1"/>
    <property type="molecule type" value="Genomic_DNA"/>
</dbReference>
<evidence type="ECO:0000256" key="2">
    <source>
        <dbReference type="SAM" id="Phobius"/>
    </source>
</evidence>
<feature type="chain" id="PRO_5046452472" evidence="3">
    <location>
        <begin position="31"/>
        <end position="288"/>
    </location>
</feature>
<keyword evidence="5" id="KW-1185">Reference proteome</keyword>
<evidence type="ECO:0000256" key="3">
    <source>
        <dbReference type="SAM" id="SignalP"/>
    </source>
</evidence>
<comment type="caution">
    <text evidence="4">The sequence shown here is derived from an EMBL/GenBank/DDBJ whole genome shotgun (WGS) entry which is preliminary data.</text>
</comment>
<dbReference type="Proteomes" id="UP001500016">
    <property type="component" value="Unassembled WGS sequence"/>
</dbReference>
<accession>A0ABN2VQI3</accession>
<gene>
    <name evidence="4" type="ORF">GCM10009801_19230</name>
</gene>
<dbReference type="RefSeq" id="WP_344526104.1">
    <property type="nucleotide sequence ID" value="NZ_BAAAPE010000005.1"/>
</dbReference>
<keyword evidence="2" id="KW-0812">Transmembrane</keyword>
<feature type="compositionally biased region" description="Basic and acidic residues" evidence="1">
    <location>
        <begin position="238"/>
        <end position="249"/>
    </location>
</feature>
<evidence type="ECO:0000313" key="5">
    <source>
        <dbReference type="Proteomes" id="UP001500016"/>
    </source>
</evidence>